<dbReference type="Gene3D" id="1.20.120.730">
    <property type="entry name" value="Sec23/Sec24 helical domain"/>
    <property type="match status" value="1"/>
</dbReference>
<dbReference type="InterPro" id="IPR006900">
    <property type="entry name" value="Sec23/24_helical_dom"/>
</dbReference>
<reference evidence="7 8" key="1">
    <citation type="submission" date="2021-04" db="EMBL/GenBank/DDBJ databases">
        <authorList>
            <person name="Bliznina A."/>
        </authorList>
    </citation>
    <scope>NUCLEOTIDE SEQUENCE [LARGE SCALE GENOMIC DNA]</scope>
</reference>
<dbReference type="Gene3D" id="3.40.50.410">
    <property type="entry name" value="von Willebrand factor, type A domain"/>
    <property type="match status" value="1"/>
</dbReference>
<dbReference type="PANTHER" id="PTHR13803">
    <property type="entry name" value="SEC24-RELATED PROTEIN"/>
    <property type="match status" value="1"/>
</dbReference>
<dbReference type="SUPFAM" id="SSF81811">
    <property type="entry name" value="Helical domain of Sec23/24"/>
    <property type="match status" value="1"/>
</dbReference>
<dbReference type="Pfam" id="PF04811">
    <property type="entry name" value="Sec23_trunk"/>
    <property type="match status" value="1"/>
</dbReference>
<dbReference type="SUPFAM" id="SSF82754">
    <property type="entry name" value="C-terminal, gelsolin-like domain of Sec23/24"/>
    <property type="match status" value="1"/>
</dbReference>
<dbReference type="InterPro" id="IPR029006">
    <property type="entry name" value="ADF-H/Gelsolin-like_dom_sf"/>
</dbReference>
<dbReference type="InterPro" id="IPR050550">
    <property type="entry name" value="SEC23_SEC24_subfamily"/>
</dbReference>
<dbReference type="Proteomes" id="UP001158576">
    <property type="component" value="Chromosome 1"/>
</dbReference>
<organism evidence="7 8">
    <name type="scientific">Oikopleura dioica</name>
    <name type="common">Tunicate</name>
    <dbReference type="NCBI Taxonomy" id="34765"/>
    <lineage>
        <taxon>Eukaryota</taxon>
        <taxon>Metazoa</taxon>
        <taxon>Chordata</taxon>
        <taxon>Tunicata</taxon>
        <taxon>Appendicularia</taxon>
        <taxon>Copelata</taxon>
        <taxon>Oikopleuridae</taxon>
        <taxon>Oikopleura</taxon>
    </lineage>
</organism>
<feature type="domain" description="Sec23/Sec24 helical" evidence="6">
    <location>
        <begin position="189"/>
        <end position="286"/>
    </location>
</feature>
<proteinExistence type="predicted"/>
<evidence type="ECO:0000256" key="3">
    <source>
        <dbReference type="ARBA" id="ARBA00023329"/>
    </source>
</evidence>
<name>A0ABN7SMA6_OIKDI</name>
<dbReference type="Pfam" id="PF04815">
    <property type="entry name" value="Sec23_helical"/>
    <property type="match status" value="1"/>
</dbReference>
<feature type="domain" description="Sec23/Sec24 trunk" evidence="5">
    <location>
        <begin position="45"/>
        <end position="153"/>
    </location>
</feature>
<evidence type="ECO:0000256" key="2">
    <source>
        <dbReference type="ARBA" id="ARBA00004397"/>
    </source>
</evidence>
<keyword evidence="8" id="KW-1185">Reference proteome</keyword>
<evidence type="ECO:0000259" key="6">
    <source>
        <dbReference type="Pfam" id="PF04815"/>
    </source>
</evidence>
<dbReference type="InterPro" id="IPR036175">
    <property type="entry name" value="Sec23/24_helical_dom_sf"/>
</dbReference>
<evidence type="ECO:0000313" key="7">
    <source>
        <dbReference type="EMBL" id="CAG5104389.1"/>
    </source>
</evidence>
<protein>
    <submittedName>
        <fullName evidence="7">Oidioi.mRNA.OKI2018_I69.chr1.g1229.t1.cds</fullName>
    </submittedName>
</protein>
<dbReference type="InterPro" id="IPR036180">
    <property type="entry name" value="Gelsolin-like_dom_sf"/>
</dbReference>
<dbReference type="SUPFAM" id="SSF53300">
    <property type="entry name" value="vWA-like"/>
    <property type="match status" value="1"/>
</dbReference>
<dbReference type="InterPro" id="IPR007123">
    <property type="entry name" value="Gelsolin-like_dom"/>
</dbReference>
<evidence type="ECO:0000313" key="8">
    <source>
        <dbReference type="Proteomes" id="UP001158576"/>
    </source>
</evidence>
<dbReference type="PANTHER" id="PTHR13803:SF4">
    <property type="entry name" value="SECRETORY 24CD, ISOFORM C"/>
    <property type="match status" value="1"/>
</dbReference>
<evidence type="ECO:0000259" key="4">
    <source>
        <dbReference type="Pfam" id="PF00626"/>
    </source>
</evidence>
<comment type="subcellular location">
    <subcellularLocation>
        <location evidence="1">Cytoplasmic vesicle</location>
        <location evidence="1">COPII-coated vesicle membrane</location>
        <topology evidence="1">Peripheral membrane protein</topology>
        <orientation evidence="1">Cytoplasmic side</orientation>
    </subcellularLocation>
    <subcellularLocation>
        <location evidence="2">Endoplasmic reticulum membrane</location>
        <topology evidence="2">Peripheral membrane protein</topology>
        <orientation evidence="2">Cytoplasmic side</orientation>
    </subcellularLocation>
</comment>
<evidence type="ECO:0000259" key="5">
    <source>
        <dbReference type="Pfam" id="PF04811"/>
    </source>
</evidence>
<sequence>MKRPIFRYWENFIMLSSRKIKKISDSLRRILNFGNGVNGPEILLHCSFVVDPDKCKENIDLLLGQIQELNPQPAPDACFLPVVQVAAQAFDSCQRAGKLFLFHSSLPTVAAPGKLQNRDDRKLIATDKEKFLFQAADKIYEKVGKDLYVDVASIQVALLYTSVERRLRIHNLQLGVISQLADVYKVAETDAMMNFFSKLAVRSCRDTSPQKLKEGIIQRFPIATYRKHCADPSSIGQLILPERLKVMPAYMNSLLCNDDIFPHHETNTDDWAYLRQKILQMNVRASCAYFYACVYPILNTALDPALPKLSLRCSIERFKQEQVYVIENGLQLYIWVGENVTPNGVQSIWEVNSSRHSFKARNRAKTSK</sequence>
<dbReference type="InterPro" id="IPR036465">
    <property type="entry name" value="vWFA_dom_sf"/>
</dbReference>
<dbReference type="InterPro" id="IPR006896">
    <property type="entry name" value="Sec23/24_trunk_dom"/>
</dbReference>
<accession>A0ABN7SMA6</accession>
<gene>
    <name evidence="7" type="ORF">OKIOD_LOCUS9994</name>
</gene>
<dbReference type="EMBL" id="OU015566">
    <property type="protein sequence ID" value="CAG5104389.1"/>
    <property type="molecule type" value="Genomic_DNA"/>
</dbReference>
<dbReference type="Gene3D" id="3.40.20.10">
    <property type="entry name" value="Severin"/>
    <property type="match status" value="1"/>
</dbReference>
<evidence type="ECO:0000256" key="1">
    <source>
        <dbReference type="ARBA" id="ARBA00004299"/>
    </source>
</evidence>
<feature type="domain" description="Gelsolin-like" evidence="4">
    <location>
        <begin position="312"/>
        <end position="343"/>
    </location>
</feature>
<keyword evidence="3" id="KW-0968">Cytoplasmic vesicle</keyword>
<dbReference type="Pfam" id="PF00626">
    <property type="entry name" value="Gelsolin"/>
    <property type="match status" value="1"/>
</dbReference>